<accession>M4RST0</accession>
<gene>
    <name evidence="1" type="ORF">C427_4651</name>
</gene>
<reference evidence="1 2" key="1">
    <citation type="journal article" date="2013" name="Genome Announc.">
        <title>Complete Genome Sequence of Glaciecola psychrophila Strain 170T.</title>
        <authorList>
            <person name="Yin J."/>
            <person name="Chen J."/>
            <person name="Liu G."/>
            <person name="Yu Y."/>
            <person name="Song L."/>
            <person name="Wang X."/>
            <person name="Qu X."/>
        </authorList>
    </citation>
    <scope>NUCLEOTIDE SEQUENCE [LARGE SCALE GENOMIC DNA]</scope>
    <source>
        <strain evidence="1 2">170</strain>
    </source>
</reference>
<sequence>MSGWQVDFLDEFDSFNPKNWQDQMIWVNNEDQCYVSDNQFNTREVSNGTLKIRVIDLGEKTSL</sequence>
<proteinExistence type="predicted"/>
<dbReference type="PATRIC" id="fig|1129794.4.peg.4631"/>
<dbReference type="STRING" id="1129794.C427_4651"/>
<organism evidence="1 2">
    <name type="scientific">Paraglaciecola psychrophila 170</name>
    <dbReference type="NCBI Taxonomy" id="1129794"/>
    <lineage>
        <taxon>Bacteria</taxon>
        <taxon>Pseudomonadati</taxon>
        <taxon>Pseudomonadota</taxon>
        <taxon>Gammaproteobacteria</taxon>
        <taxon>Alteromonadales</taxon>
        <taxon>Alteromonadaceae</taxon>
        <taxon>Paraglaciecola</taxon>
    </lineage>
</organism>
<dbReference type="SUPFAM" id="SSF49899">
    <property type="entry name" value="Concanavalin A-like lectins/glucanases"/>
    <property type="match status" value="1"/>
</dbReference>
<protein>
    <submittedName>
        <fullName evidence="1">Glucosyl hydrolase family protein</fullName>
    </submittedName>
</protein>
<dbReference type="HOGENOM" id="CLU_2881845_0_0_6"/>
<dbReference type="KEGG" id="gps:C427_4651"/>
<name>M4RST0_9ALTE</name>
<dbReference type="AlphaFoldDB" id="M4RST0"/>
<evidence type="ECO:0000313" key="2">
    <source>
        <dbReference type="Proteomes" id="UP000011864"/>
    </source>
</evidence>
<dbReference type="Gene3D" id="2.60.120.200">
    <property type="match status" value="1"/>
</dbReference>
<dbReference type="GO" id="GO:0016787">
    <property type="term" value="F:hydrolase activity"/>
    <property type="evidence" value="ECO:0007669"/>
    <property type="project" value="UniProtKB-KW"/>
</dbReference>
<keyword evidence="2" id="KW-1185">Reference proteome</keyword>
<keyword evidence="1" id="KW-0378">Hydrolase</keyword>
<dbReference type="Proteomes" id="UP000011864">
    <property type="component" value="Chromosome"/>
</dbReference>
<evidence type="ECO:0000313" key="1">
    <source>
        <dbReference type="EMBL" id="AGH46750.1"/>
    </source>
</evidence>
<dbReference type="EMBL" id="CP003837">
    <property type="protein sequence ID" value="AGH46750.1"/>
    <property type="molecule type" value="Genomic_DNA"/>
</dbReference>
<dbReference type="eggNOG" id="COG2273">
    <property type="taxonomic scope" value="Bacteria"/>
</dbReference>
<dbReference type="InterPro" id="IPR013320">
    <property type="entry name" value="ConA-like_dom_sf"/>
</dbReference>